<proteinExistence type="predicted"/>
<feature type="domain" description="SGNH hydrolase-type esterase" evidence="2">
    <location>
        <begin position="51"/>
        <end position="221"/>
    </location>
</feature>
<name>A0A7I7X024_9MYCO</name>
<dbReference type="KEGG" id="mhib:MHIB_14720"/>
<dbReference type="CDD" id="cd00229">
    <property type="entry name" value="SGNH_hydrolase"/>
    <property type="match status" value="1"/>
</dbReference>
<dbReference type="PANTHER" id="PTHR43784">
    <property type="entry name" value="GDSL-LIKE LIPASE/ACYLHYDROLASE, PUTATIVE (AFU_ORTHOLOGUE AFUA_2G00820)-RELATED"/>
    <property type="match status" value="1"/>
</dbReference>
<dbReference type="EMBL" id="AP022609">
    <property type="protein sequence ID" value="BBZ23054.1"/>
    <property type="molecule type" value="Genomic_DNA"/>
</dbReference>
<dbReference type="InterPro" id="IPR053140">
    <property type="entry name" value="GDSL_Rv0518-like"/>
</dbReference>
<dbReference type="InterPro" id="IPR013830">
    <property type="entry name" value="SGNH_hydro"/>
</dbReference>
<feature type="transmembrane region" description="Helical" evidence="1">
    <location>
        <begin position="6"/>
        <end position="27"/>
    </location>
</feature>
<dbReference type="Pfam" id="PF13472">
    <property type="entry name" value="Lipase_GDSL_2"/>
    <property type="match status" value="1"/>
</dbReference>
<dbReference type="InterPro" id="IPR036514">
    <property type="entry name" value="SGNH_hydro_sf"/>
</dbReference>
<keyword evidence="4" id="KW-1185">Reference proteome</keyword>
<dbReference type="AlphaFoldDB" id="A0A7I7X024"/>
<keyword evidence="1" id="KW-0812">Transmembrane</keyword>
<dbReference type="SUPFAM" id="SSF52266">
    <property type="entry name" value="SGNH hydrolase"/>
    <property type="match status" value="1"/>
</dbReference>
<keyword evidence="1" id="KW-0472">Membrane</keyword>
<dbReference type="Gene3D" id="3.40.50.1110">
    <property type="entry name" value="SGNH hydrolase"/>
    <property type="match status" value="1"/>
</dbReference>
<protein>
    <recommendedName>
        <fullName evidence="2">SGNH hydrolase-type esterase domain-containing protein</fullName>
    </recommendedName>
</protein>
<evidence type="ECO:0000259" key="2">
    <source>
        <dbReference type="Pfam" id="PF13472"/>
    </source>
</evidence>
<organism evidence="3 4">
    <name type="scientific">Mycolicibacter hiberniae</name>
    <dbReference type="NCBI Taxonomy" id="29314"/>
    <lineage>
        <taxon>Bacteria</taxon>
        <taxon>Bacillati</taxon>
        <taxon>Actinomycetota</taxon>
        <taxon>Actinomycetes</taxon>
        <taxon>Mycobacteriales</taxon>
        <taxon>Mycobacteriaceae</taxon>
        <taxon>Mycolicibacter</taxon>
    </lineage>
</organism>
<evidence type="ECO:0000256" key="1">
    <source>
        <dbReference type="SAM" id="Phobius"/>
    </source>
</evidence>
<keyword evidence="1" id="KW-1133">Transmembrane helix</keyword>
<dbReference type="InterPro" id="IPR054624">
    <property type="entry name" value="GDSL_Rv0518"/>
</dbReference>
<reference evidence="3 4" key="1">
    <citation type="journal article" date="2019" name="Emerg. Microbes Infect.">
        <title>Comprehensive subspecies identification of 175 nontuberculous mycobacteria species based on 7547 genomic profiles.</title>
        <authorList>
            <person name="Matsumoto Y."/>
            <person name="Kinjo T."/>
            <person name="Motooka D."/>
            <person name="Nabeya D."/>
            <person name="Jung N."/>
            <person name="Uechi K."/>
            <person name="Horii T."/>
            <person name="Iida T."/>
            <person name="Fujita J."/>
            <person name="Nakamura S."/>
        </authorList>
    </citation>
    <scope>NUCLEOTIDE SEQUENCE [LARGE SCALE GENOMIC DNA]</scope>
    <source>
        <strain evidence="3 4">JCM 13571</strain>
    </source>
</reference>
<dbReference type="PANTHER" id="PTHR43784:SF2">
    <property type="entry name" value="GDSL-LIKE LIPASE_ACYLHYDROLASE, PUTATIVE (AFU_ORTHOLOGUE AFUA_2G00820)-RELATED"/>
    <property type="match status" value="1"/>
</dbReference>
<sequence length="239" mass="25461">MAVSRVWTFAVVMVTGVVSVVAATGYVSRGQTPTRHLATVPLSATPNRIAVIGDSYTSGYQDTGRGAANWTERTWQNLAGRGVFVSADVAAEGGAGYGVRGNRGGLFEDLTSRAVRPEDALVVFFGSRNDQDVEPGQLSRMIADALGLARRTAPGARMLVIGPPWPTTDVPGNIWRIRDILSTEARVVGAVFIDPLAERWFVGLPDLIGPDGVHPTDAGHAYMAEKIAPLIADQLPKRV</sequence>
<dbReference type="Proteomes" id="UP000467260">
    <property type="component" value="Chromosome"/>
</dbReference>
<evidence type="ECO:0000313" key="3">
    <source>
        <dbReference type="EMBL" id="BBZ23054.1"/>
    </source>
</evidence>
<accession>A0A7I7X024</accession>
<dbReference type="NCBIfam" id="NF045548">
    <property type="entry name" value="GDSL_lipase"/>
    <property type="match status" value="1"/>
</dbReference>
<evidence type="ECO:0000313" key="4">
    <source>
        <dbReference type="Proteomes" id="UP000467260"/>
    </source>
</evidence>
<gene>
    <name evidence="3" type="ORF">MHIB_14720</name>
</gene>